<dbReference type="PROSITE" id="PS51186">
    <property type="entry name" value="GNAT"/>
    <property type="match status" value="1"/>
</dbReference>
<dbReference type="InterPro" id="IPR000182">
    <property type="entry name" value="GNAT_dom"/>
</dbReference>
<keyword evidence="7" id="KW-1185">Reference proteome</keyword>
<sequence>MKFIHTLGLRGRVTDLVVDTKSRGCGVGTALAKYALELARDLGIYKVSMACVDSLVTFAEGSGFPKDVGNNVMSQQFEFYHGDEEPSCYFKPGSTELFRNEILHQEDLLNLEAPPNISIRPLHVDDWDKGYLSLLGQLTVVGNVSKTDFEERTKEIVASGTLYVDKHGCEHCGHFEDLVVDADFRRMRLGRYLCLYFRKMAYLLGLHRIVLECRDELLGWYESFGYKRAANLMTYKFDM</sequence>
<dbReference type="OrthoDB" id="10039976at2759"/>
<dbReference type="InterPro" id="IPR016181">
    <property type="entry name" value="Acyl_CoA_acyltransferase"/>
</dbReference>
<evidence type="ECO:0000313" key="6">
    <source>
        <dbReference type="EMBL" id="VDD90730.1"/>
    </source>
</evidence>
<evidence type="ECO:0000256" key="2">
    <source>
        <dbReference type="ARBA" id="ARBA00006048"/>
    </source>
</evidence>
<evidence type="ECO:0000313" key="7">
    <source>
        <dbReference type="Proteomes" id="UP000274131"/>
    </source>
</evidence>
<comment type="similarity">
    <text evidence="2 4">Belongs to the acetyltransferase family. GNA1 subfamily.</text>
</comment>
<dbReference type="PANTHER" id="PTHR13355:SF11">
    <property type="entry name" value="GLUCOSAMINE 6-PHOSPHATE N-ACETYLTRANSFERASE"/>
    <property type="match status" value="1"/>
</dbReference>
<protein>
    <recommendedName>
        <fullName evidence="4">Glucosamine 6-phosphate N-acetyltransferase</fullName>
        <ecNumber evidence="4">2.3.1.4</ecNumber>
    </recommendedName>
</protein>
<dbReference type="SUPFAM" id="SSF55729">
    <property type="entry name" value="Acyl-CoA N-acyltransferases (Nat)"/>
    <property type="match status" value="2"/>
</dbReference>
<reference evidence="8" key="1">
    <citation type="submission" date="2016-04" db="UniProtKB">
        <authorList>
            <consortium name="WormBaseParasite"/>
        </authorList>
    </citation>
    <scope>IDENTIFICATION</scope>
</reference>
<dbReference type="AlphaFoldDB" id="A0A0N4V6I1"/>
<dbReference type="Pfam" id="PF00583">
    <property type="entry name" value="Acetyltransf_1"/>
    <property type="match status" value="2"/>
</dbReference>
<reference evidence="6 7" key="2">
    <citation type="submission" date="2018-10" db="EMBL/GenBank/DDBJ databases">
        <authorList>
            <consortium name="Pathogen Informatics"/>
        </authorList>
    </citation>
    <scope>NUCLEOTIDE SEQUENCE [LARGE SCALE GENOMIC DNA]</scope>
</reference>
<dbReference type="Gene3D" id="3.40.630.30">
    <property type="match status" value="2"/>
</dbReference>
<evidence type="ECO:0000256" key="1">
    <source>
        <dbReference type="ARBA" id="ARBA00004832"/>
    </source>
</evidence>
<dbReference type="UniPathway" id="UPA00113">
    <property type="reaction ID" value="UER00529"/>
</dbReference>
<dbReference type="GO" id="GO:0006048">
    <property type="term" value="P:UDP-N-acetylglucosamine biosynthetic process"/>
    <property type="evidence" value="ECO:0007669"/>
    <property type="project" value="UniProtKB-UniRule"/>
</dbReference>
<dbReference type="CDD" id="cd04301">
    <property type="entry name" value="NAT_SF"/>
    <property type="match status" value="2"/>
</dbReference>
<name>A0A0N4V6I1_ENTVE</name>
<keyword evidence="4" id="KW-0808">Transferase</keyword>
<organism evidence="8">
    <name type="scientific">Enterobius vermicularis</name>
    <name type="common">Human pinworm</name>
    <dbReference type="NCBI Taxonomy" id="51028"/>
    <lineage>
        <taxon>Eukaryota</taxon>
        <taxon>Metazoa</taxon>
        <taxon>Ecdysozoa</taxon>
        <taxon>Nematoda</taxon>
        <taxon>Chromadorea</taxon>
        <taxon>Rhabditida</taxon>
        <taxon>Spirurina</taxon>
        <taxon>Oxyuridomorpha</taxon>
        <taxon>Oxyuroidea</taxon>
        <taxon>Oxyuridae</taxon>
        <taxon>Enterobius</taxon>
    </lineage>
</organism>
<feature type="domain" description="N-acetyltransferase" evidence="5">
    <location>
        <begin position="106"/>
        <end position="239"/>
    </location>
</feature>
<dbReference type="GO" id="GO:0004343">
    <property type="term" value="F:glucosamine 6-phosphate N-acetyltransferase activity"/>
    <property type="evidence" value="ECO:0007669"/>
    <property type="project" value="UniProtKB-UniRule"/>
</dbReference>
<comment type="pathway">
    <text evidence="1 4">Nucleotide-sugar biosynthesis; UDP-N-acetyl-alpha-D-glucosamine biosynthesis; N-acetyl-alpha-D-glucosamine 1-phosphate from alpha-D-glucosamine 6-phosphate (route I): step 1/2.</text>
</comment>
<dbReference type="STRING" id="51028.A0A0N4V6I1"/>
<accession>A0A0N4V6I1</accession>
<dbReference type="PANTHER" id="PTHR13355">
    <property type="entry name" value="GLUCOSAMINE 6-PHOSPHATE N-ACETYLTRANSFERASE"/>
    <property type="match status" value="1"/>
</dbReference>
<evidence type="ECO:0000256" key="4">
    <source>
        <dbReference type="RuleBase" id="RU365086"/>
    </source>
</evidence>
<comment type="catalytic activity">
    <reaction evidence="3 4">
        <text>D-glucosamine 6-phosphate + acetyl-CoA = N-acetyl-D-glucosamine 6-phosphate + CoA + H(+)</text>
        <dbReference type="Rhea" id="RHEA:10292"/>
        <dbReference type="ChEBI" id="CHEBI:15378"/>
        <dbReference type="ChEBI" id="CHEBI:57287"/>
        <dbReference type="ChEBI" id="CHEBI:57288"/>
        <dbReference type="ChEBI" id="CHEBI:57513"/>
        <dbReference type="ChEBI" id="CHEBI:58725"/>
        <dbReference type="EC" id="2.3.1.4"/>
    </reaction>
</comment>
<evidence type="ECO:0000259" key="5">
    <source>
        <dbReference type="PROSITE" id="PS51186"/>
    </source>
</evidence>
<proteinExistence type="inferred from homology"/>
<dbReference type="WBParaSite" id="EVEC_0000586601-mRNA-1">
    <property type="protein sequence ID" value="EVEC_0000586601-mRNA-1"/>
    <property type="gene ID" value="EVEC_0000586601"/>
</dbReference>
<dbReference type="EC" id="2.3.1.4" evidence="4"/>
<dbReference type="EMBL" id="UXUI01008178">
    <property type="protein sequence ID" value="VDD90730.1"/>
    <property type="molecule type" value="Genomic_DNA"/>
</dbReference>
<dbReference type="InterPro" id="IPR039143">
    <property type="entry name" value="GNPNAT1-like"/>
</dbReference>
<gene>
    <name evidence="6" type="ORF">EVEC_LOCUS5481</name>
</gene>
<dbReference type="Proteomes" id="UP000274131">
    <property type="component" value="Unassembled WGS sequence"/>
</dbReference>
<evidence type="ECO:0000256" key="3">
    <source>
        <dbReference type="ARBA" id="ARBA00048964"/>
    </source>
</evidence>
<evidence type="ECO:0000313" key="8">
    <source>
        <dbReference type="WBParaSite" id="EVEC_0000586601-mRNA-1"/>
    </source>
</evidence>
<keyword evidence="4" id="KW-0012">Acyltransferase</keyword>